<dbReference type="RefSeq" id="WP_090829434.1">
    <property type="nucleotide sequence ID" value="NZ_FOBH01000014.1"/>
</dbReference>
<protein>
    <submittedName>
        <fullName evidence="1">Uncharacterized protein</fullName>
    </submittedName>
</protein>
<dbReference type="EMBL" id="FOBH01000014">
    <property type="protein sequence ID" value="SEL54178.1"/>
    <property type="molecule type" value="Genomic_DNA"/>
</dbReference>
<gene>
    <name evidence="1" type="ORF">SAMN05216387_11450</name>
</gene>
<evidence type="ECO:0000313" key="2">
    <source>
        <dbReference type="Proteomes" id="UP000198620"/>
    </source>
</evidence>
<evidence type="ECO:0000313" key="1">
    <source>
        <dbReference type="EMBL" id="SEL54178.1"/>
    </source>
</evidence>
<reference evidence="1 2" key="1">
    <citation type="submission" date="2016-10" db="EMBL/GenBank/DDBJ databases">
        <authorList>
            <person name="de Groot N.N."/>
        </authorList>
    </citation>
    <scope>NUCLEOTIDE SEQUENCE [LARGE SCALE GENOMIC DNA]</scope>
    <source>
        <strain evidence="1 2">Nv1</strain>
    </source>
</reference>
<dbReference type="AlphaFoldDB" id="A0A1H7R2H3"/>
<name>A0A1H7R2H3_9PROT</name>
<proteinExistence type="predicted"/>
<keyword evidence="2" id="KW-1185">Reference proteome</keyword>
<sequence>MGLLVPYIRNADGSIVRVSDGIYESSTKDMAPYLFEEKLHGWPEPKVYWAKKSGPCLGVAPSTSDLKVINTDTAAPDPE</sequence>
<accession>A0A1H7R2H3</accession>
<organism evidence="1 2">
    <name type="scientific">Nitrosovibrio tenuis</name>
    <dbReference type="NCBI Taxonomy" id="1233"/>
    <lineage>
        <taxon>Bacteria</taxon>
        <taxon>Pseudomonadati</taxon>
        <taxon>Pseudomonadota</taxon>
        <taxon>Betaproteobacteria</taxon>
        <taxon>Nitrosomonadales</taxon>
        <taxon>Nitrosomonadaceae</taxon>
        <taxon>Nitrosovibrio</taxon>
    </lineage>
</organism>
<dbReference type="Proteomes" id="UP000198620">
    <property type="component" value="Unassembled WGS sequence"/>
</dbReference>